<dbReference type="PANTHER" id="PTHR10250">
    <property type="entry name" value="MICROSOMAL GLUTATHIONE S-TRANSFERASE"/>
    <property type="match status" value="1"/>
</dbReference>
<accession>A0ABQ8G1I9</accession>
<evidence type="ECO:0000256" key="4">
    <source>
        <dbReference type="ARBA" id="ARBA00023136"/>
    </source>
</evidence>
<keyword evidence="2" id="KW-0812">Transmembrane</keyword>
<protein>
    <recommendedName>
        <fullName evidence="7">Membrane-associated eicosanoid/glutathione metabolism (MAPEG) protein</fullName>
    </recommendedName>
</protein>
<evidence type="ECO:0000313" key="5">
    <source>
        <dbReference type="EMBL" id="KAH7042121.1"/>
    </source>
</evidence>
<dbReference type="Gene3D" id="1.20.120.550">
    <property type="entry name" value="Membrane associated eicosanoid/glutathione metabolism-like domain"/>
    <property type="match status" value="1"/>
</dbReference>
<name>A0ABQ8G1I9_9PEZI</name>
<comment type="subcellular location">
    <subcellularLocation>
        <location evidence="1">Membrane</location>
        <topology evidence="1">Multi-pass membrane protein</topology>
    </subcellularLocation>
</comment>
<sequence length="181" mass="20148">MELCARQLPLTTAPRYVVLSACASLFNLMWHAHRTSPFRQAARVPWPHHEIGRQEISGADKAELKRALHVFNCAQRGLGNYMENLPAFLVALMIAGLRWPVESAIMGALWNFGRVLYAIGYTRNGPSNKLSELIVEIMYRVGYTMPGAGNGMGRLLGSWANIFQVVLMVMATKVGWDMVAV</sequence>
<dbReference type="EMBL" id="JAGTJR010000027">
    <property type="protein sequence ID" value="KAH7042121.1"/>
    <property type="molecule type" value="Genomic_DNA"/>
</dbReference>
<dbReference type="InterPro" id="IPR001129">
    <property type="entry name" value="Membr-assoc_MAPEG"/>
</dbReference>
<dbReference type="Pfam" id="PF01124">
    <property type="entry name" value="MAPEG"/>
    <property type="match status" value="1"/>
</dbReference>
<evidence type="ECO:0000256" key="2">
    <source>
        <dbReference type="ARBA" id="ARBA00022692"/>
    </source>
</evidence>
<dbReference type="Proteomes" id="UP000774617">
    <property type="component" value="Unassembled WGS sequence"/>
</dbReference>
<keyword evidence="6" id="KW-1185">Reference proteome</keyword>
<gene>
    <name evidence="5" type="ORF">B0J12DRAFT_579641</name>
</gene>
<keyword evidence="4" id="KW-0472">Membrane</keyword>
<evidence type="ECO:0008006" key="7">
    <source>
        <dbReference type="Google" id="ProtNLM"/>
    </source>
</evidence>
<keyword evidence="3" id="KW-1133">Transmembrane helix</keyword>
<dbReference type="PANTHER" id="PTHR10250:SF26">
    <property type="entry name" value="GLUTATHIONE S-TRANSFERASE 3, MITOCHONDRIAL"/>
    <property type="match status" value="1"/>
</dbReference>
<comment type="caution">
    <text evidence="5">The sequence shown here is derived from an EMBL/GenBank/DDBJ whole genome shotgun (WGS) entry which is preliminary data.</text>
</comment>
<dbReference type="SUPFAM" id="SSF161084">
    <property type="entry name" value="MAPEG domain-like"/>
    <property type="match status" value="1"/>
</dbReference>
<dbReference type="InterPro" id="IPR050997">
    <property type="entry name" value="MAPEG"/>
</dbReference>
<dbReference type="InterPro" id="IPR023352">
    <property type="entry name" value="MAPEG-like_dom_sf"/>
</dbReference>
<organism evidence="5 6">
    <name type="scientific">Macrophomina phaseolina</name>
    <dbReference type="NCBI Taxonomy" id="35725"/>
    <lineage>
        <taxon>Eukaryota</taxon>
        <taxon>Fungi</taxon>
        <taxon>Dikarya</taxon>
        <taxon>Ascomycota</taxon>
        <taxon>Pezizomycotina</taxon>
        <taxon>Dothideomycetes</taxon>
        <taxon>Dothideomycetes incertae sedis</taxon>
        <taxon>Botryosphaeriales</taxon>
        <taxon>Botryosphaeriaceae</taxon>
        <taxon>Macrophomina</taxon>
    </lineage>
</organism>
<evidence type="ECO:0000313" key="6">
    <source>
        <dbReference type="Proteomes" id="UP000774617"/>
    </source>
</evidence>
<evidence type="ECO:0000256" key="3">
    <source>
        <dbReference type="ARBA" id="ARBA00022989"/>
    </source>
</evidence>
<proteinExistence type="predicted"/>
<reference evidence="5 6" key="1">
    <citation type="journal article" date="2021" name="Nat. Commun.">
        <title>Genetic determinants of endophytism in the Arabidopsis root mycobiome.</title>
        <authorList>
            <person name="Mesny F."/>
            <person name="Miyauchi S."/>
            <person name="Thiergart T."/>
            <person name="Pickel B."/>
            <person name="Atanasova L."/>
            <person name="Karlsson M."/>
            <person name="Huettel B."/>
            <person name="Barry K.W."/>
            <person name="Haridas S."/>
            <person name="Chen C."/>
            <person name="Bauer D."/>
            <person name="Andreopoulos W."/>
            <person name="Pangilinan J."/>
            <person name="LaButti K."/>
            <person name="Riley R."/>
            <person name="Lipzen A."/>
            <person name="Clum A."/>
            <person name="Drula E."/>
            <person name="Henrissat B."/>
            <person name="Kohler A."/>
            <person name="Grigoriev I.V."/>
            <person name="Martin F.M."/>
            <person name="Hacquard S."/>
        </authorList>
    </citation>
    <scope>NUCLEOTIDE SEQUENCE [LARGE SCALE GENOMIC DNA]</scope>
    <source>
        <strain evidence="5 6">MPI-SDFR-AT-0080</strain>
    </source>
</reference>
<evidence type="ECO:0000256" key="1">
    <source>
        <dbReference type="ARBA" id="ARBA00004141"/>
    </source>
</evidence>